<comment type="caution">
    <text evidence="1">The sequence shown here is derived from an EMBL/GenBank/DDBJ whole genome shotgun (WGS) entry which is preliminary data.</text>
</comment>
<protein>
    <submittedName>
        <fullName evidence="1">Uncharacterized protein</fullName>
    </submittedName>
</protein>
<sequence>MRSVRCEAVTERPSSVDIGNVRISTEWPKAMTGLLIQNGLPIANHFHADVGTRYSALGTVTYLTVPYRTLPYRTVPYLPVLVCVLSELQETVLINTNHRDNHDDLLINIRSASRYRVLINSSSSLSP</sequence>
<dbReference type="AlphaFoldDB" id="A0AAN9TJZ0"/>
<evidence type="ECO:0000313" key="1">
    <source>
        <dbReference type="EMBL" id="KAK7592728.1"/>
    </source>
</evidence>
<gene>
    <name evidence="1" type="ORF">V9T40_007480</name>
</gene>
<evidence type="ECO:0000313" key="2">
    <source>
        <dbReference type="Proteomes" id="UP001367676"/>
    </source>
</evidence>
<proteinExistence type="predicted"/>
<name>A0AAN9TJZ0_9HEMI</name>
<reference evidence="1 2" key="1">
    <citation type="submission" date="2024-03" db="EMBL/GenBank/DDBJ databases">
        <title>Adaptation during the transition from Ophiocordyceps entomopathogen to insect associate is accompanied by gene loss and intensified selection.</title>
        <authorList>
            <person name="Ward C.M."/>
            <person name="Onetto C.A."/>
            <person name="Borneman A.R."/>
        </authorList>
    </citation>
    <scope>NUCLEOTIDE SEQUENCE [LARGE SCALE GENOMIC DNA]</scope>
    <source>
        <strain evidence="1">AWRI1</strain>
        <tissue evidence="1">Single Adult Female</tissue>
    </source>
</reference>
<organism evidence="1 2">
    <name type="scientific">Parthenolecanium corni</name>
    <dbReference type="NCBI Taxonomy" id="536013"/>
    <lineage>
        <taxon>Eukaryota</taxon>
        <taxon>Metazoa</taxon>
        <taxon>Ecdysozoa</taxon>
        <taxon>Arthropoda</taxon>
        <taxon>Hexapoda</taxon>
        <taxon>Insecta</taxon>
        <taxon>Pterygota</taxon>
        <taxon>Neoptera</taxon>
        <taxon>Paraneoptera</taxon>
        <taxon>Hemiptera</taxon>
        <taxon>Sternorrhyncha</taxon>
        <taxon>Coccoidea</taxon>
        <taxon>Coccidae</taxon>
        <taxon>Parthenolecanium</taxon>
    </lineage>
</organism>
<accession>A0AAN9TJZ0</accession>
<dbReference type="EMBL" id="JBBCAQ010000020">
    <property type="protein sequence ID" value="KAK7592728.1"/>
    <property type="molecule type" value="Genomic_DNA"/>
</dbReference>
<dbReference type="Proteomes" id="UP001367676">
    <property type="component" value="Unassembled WGS sequence"/>
</dbReference>
<keyword evidence="2" id="KW-1185">Reference proteome</keyword>